<feature type="domain" description="DDE Tnp4" evidence="3">
    <location>
        <begin position="72"/>
        <end position="149"/>
    </location>
</feature>
<comment type="caution">
    <text evidence="4">The sequence shown here is derived from an EMBL/GenBank/DDBJ whole genome shotgun (WGS) entry which is preliminary data.</text>
</comment>
<evidence type="ECO:0000313" key="4">
    <source>
        <dbReference type="EMBL" id="KAK0144956.1"/>
    </source>
</evidence>
<dbReference type="Pfam" id="PF13359">
    <property type="entry name" value="DDE_Tnp_4"/>
    <property type="match status" value="1"/>
</dbReference>
<proteinExistence type="predicted"/>
<gene>
    <name evidence="4" type="primary">harbi1_52</name>
    <name evidence="4" type="ORF">N1851_016152</name>
</gene>
<sequence>MACPFLEDVLDEEALILRRAFRHERVFRDRSDPLAFGDDYLNERYRFSDGLCYIEMVCNHSATYSSPSLATEDPSGEHEGDYVNRKSFHSINVQIICDADCLVSLVSLSGYSNFRVTFTSTLDIMSIFSGVLLGDKGYACKSFLLTLLVDPNPITAGLQPCTQQNKGSYQDDLRPSEISVSVPAPPEGFPGQGLLHVQ</sequence>
<evidence type="ECO:0000313" key="5">
    <source>
        <dbReference type="Proteomes" id="UP001174136"/>
    </source>
</evidence>
<keyword evidence="2" id="KW-0479">Metal-binding</keyword>
<dbReference type="EMBL" id="JAOPHQ010002918">
    <property type="protein sequence ID" value="KAK0144956.1"/>
    <property type="molecule type" value="Genomic_DNA"/>
</dbReference>
<evidence type="ECO:0000256" key="2">
    <source>
        <dbReference type="ARBA" id="ARBA00022723"/>
    </source>
</evidence>
<dbReference type="InterPro" id="IPR027806">
    <property type="entry name" value="HARBI1_dom"/>
</dbReference>
<dbReference type="GO" id="GO:0046872">
    <property type="term" value="F:metal ion binding"/>
    <property type="evidence" value="ECO:0007669"/>
    <property type="project" value="UniProtKB-KW"/>
</dbReference>
<protein>
    <submittedName>
        <fullName evidence="4">Nuclease HARBI1</fullName>
    </submittedName>
</protein>
<comment type="cofactor">
    <cofactor evidence="1">
        <name>a divalent metal cation</name>
        <dbReference type="ChEBI" id="CHEBI:60240"/>
    </cofactor>
</comment>
<name>A0AA47MRR3_MERPO</name>
<dbReference type="Proteomes" id="UP001174136">
    <property type="component" value="Unassembled WGS sequence"/>
</dbReference>
<evidence type="ECO:0000259" key="3">
    <source>
        <dbReference type="Pfam" id="PF13359"/>
    </source>
</evidence>
<accession>A0AA47MRR3</accession>
<dbReference type="AlphaFoldDB" id="A0AA47MRR3"/>
<keyword evidence="5" id="KW-1185">Reference proteome</keyword>
<evidence type="ECO:0000256" key="1">
    <source>
        <dbReference type="ARBA" id="ARBA00001968"/>
    </source>
</evidence>
<organism evidence="4 5">
    <name type="scientific">Merluccius polli</name>
    <name type="common">Benguela hake</name>
    <name type="synonym">Merluccius cadenati</name>
    <dbReference type="NCBI Taxonomy" id="89951"/>
    <lineage>
        <taxon>Eukaryota</taxon>
        <taxon>Metazoa</taxon>
        <taxon>Chordata</taxon>
        <taxon>Craniata</taxon>
        <taxon>Vertebrata</taxon>
        <taxon>Euteleostomi</taxon>
        <taxon>Actinopterygii</taxon>
        <taxon>Neopterygii</taxon>
        <taxon>Teleostei</taxon>
        <taxon>Neoteleostei</taxon>
        <taxon>Acanthomorphata</taxon>
        <taxon>Zeiogadaria</taxon>
        <taxon>Gadariae</taxon>
        <taxon>Gadiformes</taxon>
        <taxon>Gadoidei</taxon>
        <taxon>Merlucciidae</taxon>
        <taxon>Merluccius</taxon>
    </lineage>
</organism>
<reference evidence="4" key="1">
    <citation type="journal article" date="2023" name="Front. Mar. Sci.">
        <title>A new Merluccius polli reference genome to investigate the effects of global change in West African waters.</title>
        <authorList>
            <person name="Mateo J.L."/>
            <person name="Blanco-Fernandez C."/>
            <person name="Garcia-Vazquez E."/>
            <person name="Machado-Schiaffino G."/>
        </authorList>
    </citation>
    <scope>NUCLEOTIDE SEQUENCE</scope>
    <source>
        <strain evidence="4">C29</strain>
        <tissue evidence="4">Fin</tissue>
    </source>
</reference>